<feature type="repeat" description="ANK" evidence="3">
    <location>
        <begin position="144"/>
        <end position="176"/>
    </location>
</feature>
<evidence type="ECO:0000256" key="1">
    <source>
        <dbReference type="ARBA" id="ARBA00022737"/>
    </source>
</evidence>
<dbReference type="Pfam" id="PF12796">
    <property type="entry name" value="Ank_2"/>
    <property type="match status" value="1"/>
</dbReference>
<evidence type="ECO:0000256" key="3">
    <source>
        <dbReference type="PROSITE-ProRule" id="PRU00023"/>
    </source>
</evidence>
<name>A0A7N8WJ14_9TELE</name>
<dbReference type="Pfam" id="PF00023">
    <property type="entry name" value="Ank"/>
    <property type="match status" value="1"/>
</dbReference>
<dbReference type="Proteomes" id="UP000261640">
    <property type="component" value="Unplaced"/>
</dbReference>
<evidence type="ECO:0000256" key="2">
    <source>
        <dbReference type="ARBA" id="ARBA00023043"/>
    </source>
</evidence>
<dbReference type="PANTHER" id="PTHR24166:SF48">
    <property type="entry name" value="PROTEIN VAPYRIN"/>
    <property type="match status" value="1"/>
</dbReference>
<proteinExistence type="predicted"/>
<dbReference type="Ensembl" id="ENSMAMT00000043610.1">
    <property type="protein sequence ID" value="ENSMAMP00000037060.1"/>
    <property type="gene ID" value="ENSMAMG00000016934.2"/>
</dbReference>
<dbReference type="PANTHER" id="PTHR24166">
    <property type="entry name" value="ROLLING PEBBLES, ISOFORM B"/>
    <property type="match status" value="1"/>
</dbReference>
<protein>
    <recommendedName>
        <fullName evidence="7">CARD- and ANK-containing Inflammasome Adaptor Protein</fullName>
    </recommendedName>
</protein>
<dbReference type="InterPro" id="IPR002110">
    <property type="entry name" value="Ankyrin_rpt"/>
</dbReference>
<dbReference type="PROSITE" id="PS50088">
    <property type="entry name" value="ANK_REPEAT"/>
    <property type="match status" value="2"/>
</dbReference>
<sequence>HFFPHNFYMLLYMLLDDTCVIMSSVINQNHFCDWPSLSHLYQVNVNKYYMAFCILFFFFSVLVENQAKLDATLSDLSALHLAVHSGSGKLDAVTSLLSYKAKGGAKDMDGSIPLHYAAAAGHASVVSALLQSLNNKGIEERNTWRKTPLHVAAEKGHDNVTVLLLEAGAKINATDHSKDTPLHCAVRSGHQEVAAHCSGCVFTVVCVHCCVCALWVVMEFPHFGTNKGILPMSLVV</sequence>
<feature type="repeat" description="ANK" evidence="3">
    <location>
        <begin position="109"/>
        <end position="141"/>
    </location>
</feature>
<feature type="transmembrane region" description="Helical" evidence="4">
    <location>
        <begin position="46"/>
        <end position="63"/>
    </location>
</feature>
<keyword evidence="4" id="KW-0812">Transmembrane</keyword>
<feature type="transmembrane region" description="Helical" evidence="4">
    <location>
        <begin position="7"/>
        <end position="26"/>
    </location>
</feature>
<dbReference type="InterPro" id="IPR036770">
    <property type="entry name" value="Ankyrin_rpt-contain_sf"/>
</dbReference>
<dbReference type="AlphaFoldDB" id="A0A7N8WJ14"/>
<dbReference type="PRINTS" id="PR01415">
    <property type="entry name" value="ANKYRIN"/>
</dbReference>
<dbReference type="PROSITE" id="PS50297">
    <property type="entry name" value="ANK_REP_REGION"/>
    <property type="match status" value="2"/>
</dbReference>
<evidence type="ECO:0000313" key="6">
    <source>
        <dbReference type="Proteomes" id="UP000261640"/>
    </source>
</evidence>
<dbReference type="SUPFAM" id="SSF48403">
    <property type="entry name" value="Ankyrin repeat"/>
    <property type="match status" value="1"/>
</dbReference>
<reference evidence="5" key="2">
    <citation type="submission" date="2025-09" db="UniProtKB">
        <authorList>
            <consortium name="Ensembl"/>
        </authorList>
    </citation>
    <scope>IDENTIFICATION</scope>
</reference>
<keyword evidence="4" id="KW-1133">Transmembrane helix</keyword>
<evidence type="ECO:0000256" key="4">
    <source>
        <dbReference type="SAM" id="Phobius"/>
    </source>
</evidence>
<evidence type="ECO:0000313" key="5">
    <source>
        <dbReference type="Ensembl" id="ENSMAMP00000037060.1"/>
    </source>
</evidence>
<keyword evidence="6" id="KW-1185">Reference proteome</keyword>
<organism evidence="5 6">
    <name type="scientific">Mastacembelus armatus</name>
    <name type="common">zig-zag eel</name>
    <dbReference type="NCBI Taxonomy" id="205130"/>
    <lineage>
        <taxon>Eukaryota</taxon>
        <taxon>Metazoa</taxon>
        <taxon>Chordata</taxon>
        <taxon>Craniata</taxon>
        <taxon>Vertebrata</taxon>
        <taxon>Euteleostomi</taxon>
        <taxon>Actinopterygii</taxon>
        <taxon>Neopterygii</taxon>
        <taxon>Teleostei</taxon>
        <taxon>Neoteleostei</taxon>
        <taxon>Acanthomorphata</taxon>
        <taxon>Anabantaria</taxon>
        <taxon>Synbranchiformes</taxon>
        <taxon>Mastacembelidae</taxon>
        <taxon>Mastacembelus</taxon>
    </lineage>
</organism>
<evidence type="ECO:0008006" key="7">
    <source>
        <dbReference type="Google" id="ProtNLM"/>
    </source>
</evidence>
<dbReference type="InterPro" id="IPR050889">
    <property type="entry name" value="Dendritic_Spine_Reg/Scaffold"/>
</dbReference>
<dbReference type="SMART" id="SM00248">
    <property type="entry name" value="ANK"/>
    <property type="match status" value="4"/>
</dbReference>
<keyword evidence="2 3" id="KW-0040">ANK repeat</keyword>
<accession>A0A7N8WJ14</accession>
<keyword evidence="4" id="KW-0472">Membrane</keyword>
<reference evidence="5" key="1">
    <citation type="submission" date="2025-08" db="UniProtKB">
        <authorList>
            <consortium name="Ensembl"/>
        </authorList>
    </citation>
    <scope>IDENTIFICATION</scope>
</reference>
<dbReference type="Gene3D" id="1.25.40.20">
    <property type="entry name" value="Ankyrin repeat-containing domain"/>
    <property type="match status" value="2"/>
</dbReference>
<dbReference type="GeneTree" id="ENSGT00940000165489"/>
<keyword evidence="1" id="KW-0677">Repeat</keyword>